<feature type="region of interest" description="Disordered" evidence="1">
    <location>
        <begin position="126"/>
        <end position="193"/>
    </location>
</feature>
<dbReference type="EMBL" id="GL629765">
    <property type="protein sequence ID" value="EFX03616.1"/>
    <property type="molecule type" value="Genomic_DNA"/>
</dbReference>
<feature type="compositionally biased region" description="Low complexity" evidence="1">
    <location>
        <begin position="127"/>
        <end position="146"/>
    </location>
</feature>
<evidence type="ECO:0000256" key="1">
    <source>
        <dbReference type="SAM" id="MobiDB-lite"/>
    </source>
</evidence>
<dbReference type="PANTHER" id="PTHR37332">
    <property type="entry name" value="EXPRESSED PROTEIN"/>
    <property type="match status" value="1"/>
</dbReference>
<sequence>MQKVSSGGGGTPTGQNAAPFFSTLFGTSFSSITTTATTPTTTLLATTATRSRPNTSAGEQHSSPSPPSLSQVPLPSAAEQQQHRRHVLTKDRRPSLNKKPSFSRRRASSSGGVAVNFLFHQTGNVLSNGNGNSNSNSNNSSGSSNNINQNPLLIDTDVSLPPPIPATPTVVSATPTALSASPLPRSEPSQVPGKMLSSSFGGTNGGATGLGINGMSASGLTSANGQLALPTVFSQPSEASLVHQHILEMAAKRISTLEYLRKAHEGRVYWFNTLRFDRPDFNRMPYFEARRLARRATNYLLLGLSLPAVVDLNSSSALELLRSLSALLVEFEAYQQLHSETGTSSAASSLSRAARLPQMFRRAAPSSKTRRTSNSAASGSGDMSSMGGGGTMGMGGSGNGGSGSGYIIGSPDGASMGADAVNGSTLTLVATDGALAGGIGGGAGNSTASTSAASTAFVTHYDNNADLLPGEEYTFLLTPSLPFDPDFFETFVTLCDVLIDCYTRLLSLLPTPRDCSGHVAEQFAKADARIRKLLVQNVVKEFEDHSRAGVKTEVANVGRVVLSGLM</sequence>
<dbReference type="RefSeq" id="XP_014173098.1">
    <property type="nucleotide sequence ID" value="XM_014317623.1"/>
</dbReference>
<feature type="region of interest" description="Disordered" evidence="1">
    <location>
        <begin position="40"/>
        <end position="110"/>
    </location>
</feature>
<dbReference type="eggNOG" id="ENOG502S1UN">
    <property type="taxonomic scope" value="Eukaryota"/>
</dbReference>
<evidence type="ECO:0000313" key="3">
    <source>
        <dbReference type="Proteomes" id="UP000007796"/>
    </source>
</evidence>
<dbReference type="GeneID" id="25978762"/>
<reference evidence="2 3" key="1">
    <citation type="journal article" date="2011" name="Proc. Natl. Acad. Sci. U.S.A.">
        <title>Genome and transcriptome analyses of the mountain pine beetle-fungal symbiont Grosmannia clavigera, a lodgepole pine pathogen.</title>
        <authorList>
            <person name="DiGuistini S."/>
            <person name="Wang Y."/>
            <person name="Liao N.Y."/>
            <person name="Taylor G."/>
            <person name="Tanguay P."/>
            <person name="Feau N."/>
            <person name="Henrissat B."/>
            <person name="Chan S.K."/>
            <person name="Hesse-Orce U."/>
            <person name="Alamouti S.M."/>
            <person name="Tsui C.K.M."/>
            <person name="Docking R.T."/>
            <person name="Levasseur A."/>
            <person name="Haridas S."/>
            <person name="Robertson G."/>
            <person name="Birol I."/>
            <person name="Holt R.A."/>
            <person name="Marra M.A."/>
            <person name="Hamelin R.C."/>
            <person name="Hirst M."/>
            <person name="Jones S.J.M."/>
            <person name="Bohlmann J."/>
            <person name="Breuil C."/>
        </authorList>
    </citation>
    <scope>NUCLEOTIDE SEQUENCE [LARGE SCALE GENOMIC DNA]</scope>
    <source>
        <strain evidence="3">kw1407 / UAMH 11150</strain>
    </source>
</reference>
<feature type="compositionally biased region" description="Gly residues" evidence="1">
    <location>
        <begin position="386"/>
        <end position="396"/>
    </location>
</feature>
<feature type="region of interest" description="Disordered" evidence="1">
    <location>
        <begin position="360"/>
        <end position="396"/>
    </location>
</feature>
<proteinExistence type="predicted"/>
<dbReference type="HOGENOM" id="CLU_017096_2_1_1"/>
<feature type="compositionally biased region" description="Low complexity" evidence="1">
    <location>
        <begin position="167"/>
        <end position="178"/>
    </location>
</feature>
<dbReference type="PANTHER" id="PTHR37332:SF1">
    <property type="entry name" value="ELMO DOMAIN-CONTAINING PROTEIN"/>
    <property type="match status" value="1"/>
</dbReference>
<dbReference type="OrthoDB" id="14339at2759"/>
<feature type="compositionally biased region" description="Polar residues" evidence="1">
    <location>
        <begin position="50"/>
        <end position="61"/>
    </location>
</feature>
<dbReference type="AlphaFoldDB" id="F0XFR8"/>
<dbReference type="Proteomes" id="UP000007796">
    <property type="component" value="Unassembled WGS sequence"/>
</dbReference>
<dbReference type="InParanoid" id="F0XFR8"/>
<accession>F0XFR8</accession>
<evidence type="ECO:0000313" key="2">
    <source>
        <dbReference type="EMBL" id="EFX03616.1"/>
    </source>
</evidence>
<keyword evidence="3" id="KW-1185">Reference proteome</keyword>
<feature type="compositionally biased region" description="Low complexity" evidence="1">
    <location>
        <begin position="40"/>
        <end position="49"/>
    </location>
</feature>
<gene>
    <name evidence="2" type="ORF">CMQ_544</name>
</gene>
<organism evidence="3">
    <name type="scientific">Grosmannia clavigera (strain kw1407 / UAMH 11150)</name>
    <name type="common">Blue stain fungus</name>
    <name type="synonym">Graphiocladiella clavigera</name>
    <dbReference type="NCBI Taxonomy" id="655863"/>
    <lineage>
        <taxon>Eukaryota</taxon>
        <taxon>Fungi</taxon>
        <taxon>Dikarya</taxon>
        <taxon>Ascomycota</taxon>
        <taxon>Pezizomycotina</taxon>
        <taxon>Sordariomycetes</taxon>
        <taxon>Sordariomycetidae</taxon>
        <taxon>Ophiostomatales</taxon>
        <taxon>Ophiostomataceae</taxon>
        <taxon>Leptographium</taxon>
    </lineage>
</organism>
<protein>
    <submittedName>
        <fullName evidence="2">Uncharacterized protein</fullName>
    </submittedName>
</protein>
<name>F0XFR8_GROCL</name>
<feature type="compositionally biased region" description="Low complexity" evidence="1">
    <location>
        <begin position="373"/>
        <end position="385"/>
    </location>
</feature>